<reference evidence="1 2" key="1">
    <citation type="submission" date="2016-11" db="EMBL/GenBank/DDBJ databases">
        <authorList>
            <person name="Jaros S."/>
            <person name="Januszkiewicz K."/>
            <person name="Wedrychowicz H."/>
        </authorList>
    </citation>
    <scope>NUCLEOTIDE SEQUENCE [LARGE SCALE GENOMIC DNA]</scope>
    <source>
        <strain evidence="1 2">DSM 27063</strain>
    </source>
</reference>
<protein>
    <submittedName>
        <fullName evidence="1">dTDP-4-dehydrorhamnose 3,5-epimerase</fullName>
    </submittedName>
</protein>
<dbReference type="RefSeq" id="WP_073170076.1">
    <property type="nucleotide sequence ID" value="NZ_FQZE01000019.1"/>
</dbReference>
<dbReference type="Proteomes" id="UP000184050">
    <property type="component" value="Unassembled WGS sequence"/>
</dbReference>
<dbReference type="Gene3D" id="2.60.120.10">
    <property type="entry name" value="Jelly Rolls"/>
    <property type="match status" value="1"/>
</dbReference>
<evidence type="ECO:0000313" key="2">
    <source>
        <dbReference type="Proteomes" id="UP000184050"/>
    </source>
</evidence>
<proteinExistence type="predicted"/>
<keyword evidence="2" id="KW-1185">Reference proteome</keyword>
<evidence type="ECO:0000313" key="1">
    <source>
        <dbReference type="EMBL" id="SHJ44083.1"/>
    </source>
</evidence>
<dbReference type="InterPro" id="IPR014710">
    <property type="entry name" value="RmlC-like_jellyroll"/>
</dbReference>
<sequence>MPEQPTIIKGGAFSDHRGAMRFVNDFRFKDVKRFYLIKHPDPSVVRAWQGHRLEKKYFFPVAGSFVVAWVQIDNFETPSMNLVPEYQILSAGTSEILAIPKGYANGLKALEPDSEIMVFSDMYLDESVIEKDRYPADWWLDWNKFQ</sequence>
<dbReference type="SUPFAM" id="SSF51182">
    <property type="entry name" value="RmlC-like cupins"/>
    <property type="match status" value="1"/>
</dbReference>
<dbReference type="STRING" id="1168035.SAMN05444280_11977"/>
<dbReference type="InterPro" id="IPR011051">
    <property type="entry name" value="RmlC_Cupin_sf"/>
</dbReference>
<gene>
    <name evidence="1" type="ORF">SAMN05444280_11977</name>
</gene>
<dbReference type="AlphaFoldDB" id="A0A1M6JBP8"/>
<organism evidence="1 2">
    <name type="scientific">Tangfeifania diversioriginum</name>
    <dbReference type="NCBI Taxonomy" id="1168035"/>
    <lineage>
        <taxon>Bacteria</taxon>
        <taxon>Pseudomonadati</taxon>
        <taxon>Bacteroidota</taxon>
        <taxon>Bacteroidia</taxon>
        <taxon>Marinilabiliales</taxon>
        <taxon>Prolixibacteraceae</taxon>
        <taxon>Tangfeifania</taxon>
    </lineage>
</organism>
<dbReference type="OrthoDB" id="826649at2"/>
<accession>A0A1M6JBP8</accession>
<dbReference type="EMBL" id="FQZE01000019">
    <property type="protein sequence ID" value="SHJ44083.1"/>
    <property type="molecule type" value="Genomic_DNA"/>
</dbReference>
<name>A0A1M6JBP8_9BACT</name>